<name>A0A1H2LDS1_9ACTN</name>
<evidence type="ECO:0000313" key="3">
    <source>
        <dbReference type="EMBL" id="SDU79069.1"/>
    </source>
</evidence>
<evidence type="ECO:0008006" key="5">
    <source>
        <dbReference type="Google" id="ProtNLM"/>
    </source>
</evidence>
<protein>
    <recommendedName>
        <fullName evidence="5">Alpha/beta hydrolase family protein</fullName>
    </recommendedName>
</protein>
<dbReference type="STRING" id="419479.SAMN04488563_5922"/>
<dbReference type="EMBL" id="LT629791">
    <property type="protein sequence ID" value="SDU79069.1"/>
    <property type="molecule type" value="Genomic_DNA"/>
</dbReference>
<dbReference type="InterPro" id="IPR050261">
    <property type="entry name" value="FrsA_esterase"/>
</dbReference>
<keyword evidence="4" id="KW-1185">Reference proteome</keyword>
<sequence>MTRILERPDDHALAILRRRALLGLNPFFGGSDAKESVAALDRVAAPASDEWATAFLALADERAGGEDWAMAYDYAHIARYPCVDTEVKREAYAASVEYFHRAHEGRDDVEFAELATELGTLPAVLARPAGAGPFPLLIAVGGLDVWKEELVTVVTAPYRAAGFAVLALDAPGTGQSPVPMTPAADVMWDAVLAWADTRPDLTGFRSVLGTSLGGYWAARAAHTHPQRLHAAIDHGGPAHHSFQNGWLEGWVDRGEYPAAFTRALATVMGCSTEEEFGAALPALSLRDTGLIDGPSAPMLLVNGVHDRTISPEDMDLLARHGRPKSIRLFEAGHMGFTPATVPTIVGWLTDAA</sequence>
<dbReference type="GO" id="GO:0016787">
    <property type="term" value="F:hydrolase activity"/>
    <property type="evidence" value="ECO:0007669"/>
    <property type="project" value="UniProtKB-KW"/>
</dbReference>
<accession>A0A1H2LDS1</accession>
<dbReference type="AlphaFoldDB" id="A0A1H2LDS1"/>
<proteinExistence type="inferred from homology"/>
<dbReference type="PANTHER" id="PTHR22946">
    <property type="entry name" value="DIENELACTONE HYDROLASE DOMAIN-CONTAINING PROTEIN-RELATED"/>
    <property type="match status" value="1"/>
</dbReference>
<dbReference type="PANTHER" id="PTHR22946:SF12">
    <property type="entry name" value="CONIDIAL PIGMENT BIOSYNTHESIS PROTEIN AYG1 (AFU_ORTHOLOGUE AFUA_2G17550)"/>
    <property type="match status" value="1"/>
</dbReference>
<gene>
    <name evidence="3" type="ORF">SAMN04488563_5922</name>
</gene>
<evidence type="ECO:0000256" key="2">
    <source>
        <dbReference type="ARBA" id="ARBA00022801"/>
    </source>
</evidence>
<dbReference type="InterPro" id="IPR029058">
    <property type="entry name" value="AB_hydrolase_fold"/>
</dbReference>
<dbReference type="Proteomes" id="UP000182977">
    <property type="component" value="Chromosome I"/>
</dbReference>
<dbReference type="Pfam" id="PF06500">
    <property type="entry name" value="FrsA-like"/>
    <property type="match status" value="1"/>
</dbReference>
<organism evidence="3 4">
    <name type="scientific">Jiangella alkaliphila</name>
    <dbReference type="NCBI Taxonomy" id="419479"/>
    <lineage>
        <taxon>Bacteria</taxon>
        <taxon>Bacillati</taxon>
        <taxon>Actinomycetota</taxon>
        <taxon>Actinomycetes</taxon>
        <taxon>Jiangellales</taxon>
        <taxon>Jiangellaceae</taxon>
        <taxon>Jiangella</taxon>
    </lineage>
</organism>
<dbReference type="InterPro" id="IPR010520">
    <property type="entry name" value="FrsA-like"/>
</dbReference>
<evidence type="ECO:0000313" key="4">
    <source>
        <dbReference type="Proteomes" id="UP000182977"/>
    </source>
</evidence>
<evidence type="ECO:0000256" key="1">
    <source>
        <dbReference type="ARBA" id="ARBA00008645"/>
    </source>
</evidence>
<dbReference type="SUPFAM" id="SSF53474">
    <property type="entry name" value="alpha/beta-Hydrolases"/>
    <property type="match status" value="1"/>
</dbReference>
<reference evidence="4" key="1">
    <citation type="submission" date="2016-10" db="EMBL/GenBank/DDBJ databases">
        <authorList>
            <person name="Varghese N."/>
            <person name="Submissions S."/>
        </authorList>
    </citation>
    <scope>NUCLEOTIDE SEQUENCE [LARGE SCALE GENOMIC DNA]</scope>
    <source>
        <strain evidence="4">DSM 45079</strain>
    </source>
</reference>
<dbReference type="OrthoDB" id="8587800at2"/>
<keyword evidence="2" id="KW-0378">Hydrolase</keyword>
<dbReference type="RefSeq" id="WP_052763031.1">
    <property type="nucleotide sequence ID" value="NZ_LBMC01000054.1"/>
</dbReference>
<comment type="similarity">
    <text evidence="1">Belongs to the AB hydrolase superfamily.</text>
</comment>
<dbReference type="Gene3D" id="3.40.50.1820">
    <property type="entry name" value="alpha/beta hydrolase"/>
    <property type="match status" value="1"/>
</dbReference>